<evidence type="ECO:0000256" key="2">
    <source>
        <dbReference type="SAM" id="Phobius"/>
    </source>
</evidence>
<reference evidence="4" key="1">
    <citation type="journal article" date="2019" name="Int. J. Syst. Evol. Microbiol.">
        <title>The Global Catalogue of Microorganisms (GCM) 10K type strain sequencing project: providing services to taxonomists for standard genome sequencing and annotation.</title>
        <authorList>
            <consortium name="The Broad Institute Genomics Platform"/>
            <consortium name="The Broad Institute Genome Sequencing Center for Infectious Disease"/>
            <person name="Wu L."/>
            <person name="Ma J."/>
        </authorList>
    </citation>
    <scope>NUCLEOTIDE SEQUENCE [LARGE SCALE GENOMIC DNA]</scope>
    <source>
        <strain evidence="4">JCM 31405</strain>
    </source>
</reference>
<proteinExistence type="predicted"/>
<protein>
    <submittedName>
        <fullName evidence="3">Uncharacterized protein</fullName>
    </submittedName>
</protein>
<dbReference type="RefSeq" id="WP_189071217.1">
    <property type="nucleotide sequence ID" value="NZ_BMQN01000001.1"/>
</dbReference>
<sequence>MTRSRPHLRGGARLARQLLTPTPDPAPGGDPWQVQRPGDPRAALARGRGQARRLGGVGLLIVLTLVALSFLGTLSVLLGIGVASGSDVAGWLLALTLLLSFAVIAWSARRARRLLRAPTPDTVTLHAAPGDELGLLRTLRQYERALPTPSLPAFQQAVTATRDALRVTEHASTLTRDVFDARQAAREDLPRILGSYAAAHTPDHRELDRQLQLIEARMTAITREQAQAQRRDQQADTTFLRDKYTPPQD</sequence>
<keyword evidence="4" id="KW-1185">Reference proteome</keyword>
<feature type="compositionally biased region" description="Basic and acidic residues" evidence="1">
    <location>
        <begin position="229"/>
        <end position="249"/>
    </location>
</feature>
<evidence type="ECO:0000313" key="3">
    <source>
        <dbReference type="EMBL" id="GGR77948.1"/>
    </source>
</evidence>
<dbReference type="Proteomes" id="UP000644548">
    <property type="component" value="Unassembled WGS sequence"/>
</dbReference>
<feature type="transmembrane region" description="Helical" evidence="2">
    <location>
        <begin position="88"/>
        <end position="108"/>
    </location>
</feature>
<evidence type="ECO:0000313" key="4">
    <source>
        <dbReference type="Proteomes" id="UP000644548"/>
    </source>
</evidence>
<accession>A0ABQ2S1U3</accession>
<feature type="transmembrane region" description="Helical" evidence="2">
    <location>
        <begin position="56"/>
        <end position="82"/>
    </location>
</feature>
<organism evidence="3 4">
    <name type="scientific">Deinococcus sedimenti</name>
    <dbReference type="NCBI Taxonomy" id="1867090"/>
    <lineage>
        <taxon>Bacteria</taxon>
        <taxon>Thermotogati</taxon>
        <taxon>Deinococcota</taxon>
        <taxon>Deinococci</taxon>
        <taxon>Deinococcales</taxon>
        <taxon>Deinococcaceae</taxon>
        <taxon>Deinococcus</taxon>
    </lineage>
</organism>
<feature type="region of interest" description="Disordered" evidence="1">
    <location>
        <begin position="225"/>
        <end position="249"/>
    </location>
</feature>
<evidence type="ECO:0000256" key="1">
    <source>
        <dbReference type="SAM" id="MobiDB-lite"/>
    </source>
</evidence>
<keyword evidence="2" id="KW-0812">Transmembrane</keyword>
<keyword evidence="2" id="KW-0472">Membrane</keyword>
<keyword evidence="2" id="KW-1133">Transmembrane helix</keyword>
<comment type="caution">
    <text evidence="3">The sequence shown here is derived from an EMBL/GenBank/DDBJ whole genome shotgun (WGS) entry which is preliminary data.</text>
</comment>
<feature type="region of interest" description="Disordered" evidence="1">
    <location>
        <begin position="19"/>
        <end position="40"/>
    </location>
</feature>
<name>A0ABQ2S1U3_9DEIO</name>
<gene>
    <name evidence="3" type="ORF">GCM10008960_00860</name>
</gene>
<dbReference type="EMBL" id="BMQN01000001">
    <property type="protein sequence ID" value="GGR77948.1"/>
    <property type="molecule type" value="Genomic_DNA"/>
</dbReference>